<evidence type="ECO:0000313" key="2">
    <source>
        <dbReference type="EMBL" id="QHS85641.1"/>
    </source>
</evidence>
<sequence length="155" mass="17297">MTESFFTLREIYEQQQDGSAPPSGTIYTIHGKDTGRSNAVDDNEEIVLGTLVGAITMDGPDVYTATFRKTENNVGIDTIAVSGGGYVETTSIQDGDEHENATTGNWTDKFTIAGSGRSGGKGKRTRRKKRTRRNKRTKHYRRNQKKGRTHRRKTK</sequence>
<feature type="compositionally biased region" description="Basic residues" evidence="1">
    <location>
        <begin position="120"/>
        <end position="155"/>
    </location>
</feature>
<accession>A0A6C0B1J1</accession>
<evidence type="ECO:0000256" key="1">
    <source>
        <dbReference type="SAM" id="MobiDB-lite"/>
    </source>
</evidence>
<organism evidence="2">
    <name type="scientific">viral metagenome</name>
    <dbReference type="NCBI Taxonomy" id="1070528"/>
    <lineage>
        <taxon>unclassified sequences</taxon>
        <taxon>metagenomes</taxon>
        <taxon>organismal metagenomes</taxon>
    </lineage>
</organism>
<proteinExistence type="predicted"/>
<name>A0A6C0B1J1_9ZZZZ</name>
<protein>
    <submittedName>
        <fullName evidence="2">Uncharacterized protein</fullName>
    </submittedName>
</protein>
<dbReference type="EMBL" id="MN739046">
    <property type="protein sequence ID" value="QHS85641.1"/>
    <property type="molecule type" value="Genomic_DNA"/>
</dbReference>
<reference evidence="2" key="1">
    <citation type="journal article" date="2020" name="Nature">
        <title>Giant virus diversity and host interactions through global metagenomics.</title>
        <authorList>
            <person name="Schulz F."/>
            <person name="Roux S."/>
            <person name="Paez-Espino D."/>
            <person name="Jungbluth S."/>
            <person name="Walsh D.A."/>
            <person name="Denef V.J."/>
            <person name="McMahon K.D."/>
            <person name="Konstantinidis K.T."/>
            <person name="Eloe-Fadrosh E.A."/>
            <person name="Kyrpides N.C."/>
            <person name="Woyke T."/>
        </authorList>
    </citation>
    <scope>NUCLEOTIDE SEQUENCE</scope>
    <source>
        <strain evidence="2">GVMAG-M-3300009182-78</strain>
    </source>
</reference>
<dbReference type="AlphaFoldDB" id="A0A6C0B1J1"/>
<feature type="region of interest" description="Disordered" evidence="1">
    <location>
        <begin position="90"/>
        <end position="155"/>
    </location>
</feature>